<evidence type="ECO:0000313" key="5">
    <source>
        <dbReference type="Proteomes" id="UP000000322"/>
    </source>
</evidence>
<feature type="domain" description="Heparinase II/III-like C-terminal" evidence="3">
    <location>
        <begin position="425"/>
        <end position="608"/>
    </location>
</feature>
<evidence type="ECO:0000256" key="2">
    <source>
        <dbReference type="SAM" id="MobiDB-lite"/>
    </source>
</evidence>
<dbReference type="AlphaFoldDB" id="D1BHY2"/>
<dbReference type="Gene3D" id="1.50.10.100">
    <property type="entry name" value="Chondroitin AC/alginate lyase"/>
    <property type="match status" value="1"/>
</dbReference>
<feature type="compositionally biased region" description="Basic and acidic residues" evidence="2">
    <location>
        <begin position="549"/>
        <end position="562"/>
    </location>
</feature>
<dbReference type="STRING" id="446469.Sked_21320"/>
<dbReference type="KEGG" id="ske:Sked_21320"/>
<proteinExistence type="predicted"/>
<protein>
    <recommendedName>
        <fullName evidence="3">Heparinase II/III-like C-terminal domain-containing protein</fullName>
    </recommendedName>
</protein>
<sequence>MAPENLPTPQGASPARSTPGPLVAAWGKALHHGDLVRTLALGLPVTPAGDRSHWESVDAPTLAAVATRAETDLAAPWPAPLASHYARYFRDGNRTAYEDRVRERQRRLSRAALTAAWTGDVAWLDETVDGVLLLCEQSSWSWAAHDDTFTVHGSVTPTVTDPYLDLGAGEVVGQLAWVDALLGEALDARAPGIRARVRHEARTRVLEPFVRRRDWHWLGLDGDVHNWNPWIHGNVLAATLGLVDDPDEAATLVGLVVDGLDRFVASVPPDGAIDEGYSYWWNGAGRALEALELLSAATGGALDATGVPTVRETARFPHRMQVAGPWYVNVADGPARPPADQPWHVLHRWGRLIDDPAVTAHADSHRRPGAPVVTEDAGLGRALLGLSTPGWVAAAPVDPPLPRETWLPSVQLLVARETAGSAEGLTLAVKGGHNGEHHNHNDVGSVSVALDGVPVVVDAGQPTYTAQTFGPDRYEIWTMQSGWHTVPVVAGAEQAAGRDHGAADVHVETSADRSSLSLDLSDAYPGTTPGTWRRTATLDRARREVTVLDTRTRTDDGSHDDDGQGGDHQVPADEVRLLLHGEVRLTDEGEASVRAPGTSRDAVLRWDAAAATARLTTRKVDDPLLAGVWGERLTRLDLVLVPAGQDHAGFTVTVTAGAQP</sequence>
<dbReference type="eggNOG" id="COG4225">
    <property type="taxonomic scope" value="Bacteria"/>
</dbReference>
<evidence type="ECO:0000259" key="3">
    <source>
        <dbReference type="Pfam" id="PF07940"/>
    </source>
</evidence>
<dbReference type="OrthoDB" id="9793856at2"/>
<dbReference type="GO" id="GO:0030313">
    <property type="term" value="C:cell envelope"/>
    <property type="evidence" value="ECO:0007669"/>
    <property type="project" value="UniProtKB-SubCell"/>
</dbReference>
<organism evidence="4 5">
    <name type="scientific">Sanguibacter keddieii (strain ATCC 51767 / DSM 10542 / NCFB 3025 / ST-74)</name>
    <dbReference type="NCBI Taxonomy" id="446469"/>
    <lineage>
        <taxon>Bacteria</taxon>
        <taxon>Bacillati</taxon>
        <taxon>Actinomycetota</taxon>
        <taxon>Actinomycetes</taxon>
        <taxon>Micrococcales</taxon>
        <taxon>Sanguibacteraceae</taxon>
        <taxon>Sanguibacter</taxon>
    </lineage>
</organism>
<dbReference type="Pfam" id="PF07940">
    <property type="entry name" value="Hepar_II_III_C"/>
    <property type="match status" value="1"/>
</dbReference>
<dbReference type="GO" id="GO:0016829">
    <property type="term" value="F:lyase activity"/>
    <property type="evidence" value="ECO:0007669"/>
    <property type="project" value="InterPro"/>
</dbReference>
<dbReference type="RefSeq" id="WP_012867121.1">
    <property type="nucleotide sequence ID" value="NC_013521.1"/>
</dbReference>
<gene>
    <name evidence="4" type="ordered locus">Sked_21320</name>
</gene>
<reference evidence="4 5" key="1">
    <citation type="journal article" date="2009" name="Stand. Genomic Sci.">
        <title>Complete genome sequence of Sanguibacter keddieii type strain (ST-74).</title>
        <authorList>
            <person name="Ivanova N."/>
            <person name="Sikorski J."/>
            <person name="Sims D."/>
            <person name="Brettin T."/>
            <person name="Detter J.C."/>
            <person name="Han C."/>
            <person name="Lapidus A."/>
            <person name="Copeland A."/>
            <person name="Glavina Del Rio T."/>
            <person name="Nolan M."/>
            <person name="Chen F."/>
            <person name="Lucas S."/>
            <person name="Tice H."/>
            <person name="Cheng J.F."/>
            <person name="Bruce D."/>
            <person name="Goodwin L."/>
            <person name="Pitluck S."/>
            <person name="Pati A."/>
            <person name="Mavromatis K."/>
            <person name="Chen A."/>
            <person name="Palaniappan K."/>
            <person name="D'haeseleer P."/>
            <person name="Chain P."/>
            <person name="Bristow J."/>
            <person name="Eisen J.A."/>
            <person name="Markowitz V."/>
            <person name="Hugenholtz P."/>
            <person name="Goker M."/>
            <person name="Pukall R."/>
            <person name="Klenk H.P."/>
            <person name="Kyrpides N.C."/>
        </authorList>
    </citation>
    <scope>NUCLEOTIDE SEQUENCE [LARGE SCALE GENOMIC DNA]</scope>
    <source>
        <strain evidence="5">ATCC 51767 / DSM 10542 / NCFB 3025 / ST-74</strain>
    </source>
</reference>
<dbReference type="Gene3D" id="2.70.98.70">
    <property type="match status" value="1"/>
</dbReference>
<accession>D1BHY2</accession>
<evidence type="ECO:0000256" key="1">
    <source>
        <dbReference type="ARBA" id="ARBA00004196"/>
    </source>
</evidence>
<feature type="region of interest" description="Disordered" evidence="2">
    <location>
        <begin position="549"/>
        <end position="569"/>
    </location>
</feature>
<name>D1BHY2_SANKS</name>
<dbReference type="InterPro" id="IPR008929">
    <property type="entry name" value="Chondroitin_lyas"/>
</dbReference>
<dbReference type="EMBL" id="CP001819">
    <property type="protein sequence ID" value="ACZ22052.1"/>
    <property type="molecule type" value="Genomic_DNA"/>
</dbReference>
<evidence type="ECO:0000313" key="4">
    <source>
        <dbReference type="EMBL" id="ACZ22052.1"/>
    </source>
</evidence>
<dbReference type="HOGENOM" id="CLU_023844_0_0_11"/>
<keyword evidence="5" id="KW-1185">Reference proteome</keyword>
<dbReference type="InterPro" id="IPR012480">
    <property type="entry name" value="Hepar_II_III_C"/>
</dbReference>
<comment type="subcellular location">
    <subcellularLocation>
        <location evidence="1">Cell envelope</location>
    </subcellularLocation>
</comment>
<feature type="region of interest" description="Disordered" evidence="2">
    <location>
        <begin position="1"/>
        <end position="20"/>
    </location>
</feature>
<dbReference type="Proteomes" id="UP000000322">
    <property type="component" value="Chromosome"/>
</dbReference>